<dbReference type="Proteomes" id="UP000256779">
    <property type="component" value="Unassembled WGS sequence"/>
</dbReference>
<evidence type="ECO:0000313" key="1">
    <source>
        <dbReference type="EMBL" id="REE01767.1"/>
    </source>
</evidence>
<keyword evidence="2" id="KW-1185">Reference proteome</keyword>
<evidence type="ECO:0000313" key="2">
    <source>
        <dbReference type="Proteomes" id="UP000256779"/>
    </source>
</evidence>
<dbReference type="RefSeq" id="WP_115867041.1">
    <property type="nucleotide sequence ID" value="NZ_QREG01000003.1"/>
</dbReference>
<gene>
    <name evidence="1" type="ORF">C7460_103284</name>
</gene>
<dbReference type="EMBL" id="QREG01000003">
    <property type="protein sequence ID" value="REE01767.1"/>
    <property type="molecule type" value="Genomic_DNA"/>
</dbReference>
<evidence type="ECO:0008006" key="3">
    <source>
        <dbReference type="Google" id="ProtNLM"/>
    </source>
</evidence>
<sequence length="166" mass="18873">MKQLTLLPILLLAFFTTHGQQRPCEADSNYRHFDFWIGEWDVFARGKKAGVNIISLAEGGCALHESYTTPTGYSGQSINYYSRKDKKWHQVWVDSNGGVLEYVETESGPGMLQFECEYLNNKGELLRSRLTFTANADGTVRQLFEDSKDEGKTWTPGFDGLYKPKN</sequence>
<dbReference type="OrthoDB" id="1121396at2"/>
<accession>A0A3D9L6I3</accession>
<protein>
    <recommendedName>
        <fullName evidence="3">DUF1579 domain-containing protein</fullName>
    </recommendedName>
</protein>
<name>A0A3D9L6I3_MARFU</name>
<organism evidence="1 2">
    <name type="scientific">Marinoscillum furvescens DSM 4134</name>
    <dbReference type="NCBI Taxonomy" id="1122208"/>
    <lineage>
        <taxon>Bacteria</taxon>
        <taxon>Pseudomonadati</taxon>
        <taxon>Bacteroidota</taxon>
        <taxon>Cytophagia</taxon>
        <taxon>Cytophagales</taxon>
        <taxon>Reichenbachiellaceae</taxon>
        <taxon>Marinoscillum</taxon>
    </lineage>
</organism>
<reference evidence="1 2" key="1">
    <citation type="submission" date="2018-07" db="EMBL/GenBank/DDBJ databases">
        <title>Genomic Encyclopedia of Type Strains, Phase IV (KMG-IV): sequencing the most valuable type-strain genomes for metagenomic binning, comparative biology and taxonomic classification.</title>
        <authorList>
            <person name="Goeker M."/>
        </authorList>
    </citation>
    <scope>NUCLEOTIDE SEQUENCE [LARGE SCALE GENOMIC DNA]</scope>
    <source>
        <strain evidence="1 2">DSM 4134</strain>
    </source>
</reference>
<comment type="caution">
    <text evidence="1">The sequence shown here is derived from an EMBL/GenBank/DDBJ whole genome shotgun (WGS) entry which is preliminary data.</text>
</comment>
<proteinExistence type="predicted"/>
<dbReference type="AlphaFoldDB" id="A0A3D9L6I3"/>